<keyword evidence="2" id="KW-0482">Metalloprotease</keyword>
<accession>A0A8H5JY07</accession>
<protein>
    <submittedName>
        <fullName evidence="2">Metalloproteases (Zincins) catalytic</fullName>
    </submittedName>
</protein>
<dbReference type="Proteomes" id="UP000582016">
    <property type="component" value="Unassembled WGS sequence"/>
</dbReference>
<dbReference type="GO" id="GO:0008237">
    <property type="term" value="F:metallopeptidase activity"/>
    <property type="evidence" value="ECO:0007669"/>
    <property type="project" value="UniProtKB-KW"/>
</dbReference>
<organism evidence="2 3">
    <name type="scientific">Fusarium phyllophilum</name>
    <dbReference type="NCBI Taxonomy" id="47803"/>
    <lineage>
        <taxon>Eukaryota</taxon>
        <taxon>Fungi</taxon>
        <taxon>Dikarya</taxon>
        <taxon>Ascomycota</taxon>
        <taxon>Pezizomycotina</taxon>
        <taxon>Sordariomycetes</taxon>
        <taxon>Hypocreomycetidae</taxon>
        <taxon>Hypocreales</taxon>
        <taxon>Nectriaceae</taxon>
        <taxon>Fusarium</taxon>
        <taxon>Fusarium fujikuroi species complex</taxon>
    </lineage>
</organism>
<evidence type="ECO:0000313" key="3">
    <source>
        <dbReference type="Proteomes" id="UP000582016"/>
    </source>
</evidence>
<evidence type="ECO:0000256" key="1">
    <source>
        <dbReference type="SAM" id="MobiDB-lite"/>
    </source>
</evidence>
<gene>
    <name evidence="2" type="ORF">FPHYL_5051</name>
</gene>
<feature type="region of interest" description="Disordered" evidence="1">
    <location>
        <begin position="49"/>
        <end position="68"/>
    </location>
</feature>
<sequence>MVYLAQRNPELGGGATRSSTNADAYAWLANCLYFFEVTKVFLKSPRYEQKGKETPIMSRDDIHENATD</sequence>
<name>A0A8H5JY07_9HYPO</name>
<keyword evidence="2" id="KW-0645">Protease</keyword>
<evidence type="ECO:0000313" key="2">
    <source>
        <dbReference type="EMBL" id="KAF5563772.1"/>
    </source>
</evidence>
<reference evidence="2 3" key="1">
    <citation type="submission" date="2020-05" db="EMBL/GenBank/DDBJ databases">
        <title>Identification and distribution of gene clusters putatively required for synthesis of sphingolipid metabolism inhibitors in phylogenetically diverse species of the filamentous fungus Fusarium.</title>
        <authorList>
            <person name="Kim H.-S."/>
            <person name="Busman M."/>
            <person name="Brown D.W."/>
            <person name="Divon H."/>
            <person name="Uhlig S."/>
            <person name="Proctor R.H."/>
        </authorList>
    </citation>
    <scope>NUCLEOTIDE SEQUENCE [LARGE SCALE GENOMIC DNA]</scope>
    <source>
        <strain evidence="2 3">NRRL 13617</strain>
    </source>
</reference>
<keyword evidence="2" id="KW-0378">Hydrolase</keyword>
<comment type="caution">
    <text evidence="2">The sequence shown here is derived from an EMBL/GenBank/DDBJ whole genome shotgun (WGS) entry which is preliminary data.</text>
</comment>
<dbReference type="EMBL" id="JAAOAQ010000163">
    <property type="protein sequence ID" value="KAF5563772.1"/>
    <property type="molecule type" value="Genomic_DNA"/>
</dbReference>
<dbReference type="GO" id="GO:0006508">
    <property type="term" value="P:proteolysis"/>
    <property type="evidence" value="ECO:0007669"/>
    <property type="project" value="UniProtKB-KW"/>
</dbReference>
<dbReference type="OrthoDB" id="1896086at2759"/>
<dbReference type="AlphaFoldDB" id="A0A8H5JY07"/>
<keyword evidence="3" id="KW-1185">Reference proteome</keyword>
<proteinExistence type="predicted"/>